<reference evidence="1" key="1">
    <citation type="submission" date="2018-05" db="EMBL/GenBank/DDBJ databases">
        <authorList>
            <person name="Lanie J.A."/>
            <person name="Ng W.-L."/>
            <person name="Kazmierczak K.M."/>
            <person name="Andrzejewski T.M."/>
            <person name="Davidsen T.M."/>
            <person name="Wayne K.J."/>
            <person name="Tettelin H."/>
            <person name="Glass J.I."/>
            <person name="Rusch D."/>
            <person name="Podicherti R."/>
            <person name="Tsui H.-C.T."/>
            <person name="Winkler M.E."/>
        </authorList>
    </citation>
    <scope>NUCLEOTIDE SEQUENCE</scope>
</reference>
<name>A0A382RUC0_9ZZZZ</name>
<sequence>SSEIMVPTAIWARPLRSWLLTC</sequence>
<feature type="non-terminal residue" evidence="1">
    <location>
        <position position="1"/>
    </location>
</feature>
<dbReference type="AlphaFoldDB" id="A0A382RUC0"/>
<evidence type="ECO:0000313" key="1">
    <source>
        <dbReference type="EMBL" id="SVD00892.1"/>
    </source>
</evidence>
<accession>A0A382RUC0</accession>
<protein>
    <submittedName>
        <fullName evidence="1">Uncharacterized protein</fullName>
    </submittedName>
</protein>
<proteinExistence type="predicted"/>
<dbReference type="EMBL" id="UINC01124027">
    <property type="protein sequence ID" value="SVD00892.1"/>
    <property type="molecule type" value="Genomic_DNA"/>
</dbReference>
<gene>
    <name evidence="1" type="ORF">METZ01_LOCUS353746</name>
</gene>
<organism evidence="1">
    <name type="scientific">marine metagenome</name>
    <dbReference type="NCBI Taxonomy" id="408172"/>
    <lineage>
        <taxon>unclassified sequences</taxon>
        <taxon>metagenomes</taxon>
        <taxon>ecological metagenomes</taxon>
    </lineage>
</organism>